<dbReference type="EMBL" id="ML143458">
    <property type="protein sequence ID" value="TBU25595.1"/>
    <property type="molecule type" value="Genomic_DNA"/>
</dbReference>
<gene>
    <name evidence="3" type="ORF">BD311DRAFT_492926</name>
</gene>
<name>A0A4Q9ME51_9APHY</name>
<organism evidence="3">
    <name type="scientific">Dichomitus squalens</name>
    <dbReference type="NCBI Taxonomy" id="114155"/>
    <lineage>
        <taxon>Eukaryota</taxon>
        <taxon>Fungi</taxon>
        <taxon>Dikarya</taxon>
        <taxon>Basidiomycota</taxon>
        <taxon>Agaricomycotina</taxon>
        <taxon>Agaricomycetes</taxon>
        <taxon>Polyporales</taxon>
        <taxon>Polyporaceae</taxon>
        <taxon>Dichomitus</taxon>
    </lineage>
</organism>
<evidence type="ECO:0000256" key="2">
    <source>
        <dbReference type="SAM" id="Phobius"/>
    </source>
</evidence>
<dbReference type="Proteomes" id="UP000292957">
    <property type="component" value="Unassembled WGS sequence"/>
</dbReference>
<proteinExistence type="predicted"/>
<sequence length="97" mass="10085">MLNAGTGYFAACGGTISFVSAPSITLLVDILHNMTNVKQCRSLRVTGTAIPPGPVLNHSFTDVRPPSSTRIPPPQSVGLSPLPSHFLSSPCPALCAQ</sequence>
<evidence type="ECO:0000313" key="3">
    <source>
        <dbReference type="EMBL" id="TBU25595.1"/>
    </source>
</evidence>
<keyword evidence="2" id="KW-0812">Transmembrane</keyword>
<feature type="transmembrane region" description="Helical" evidence="2">
    <location>
        <begin position="6"/>
        <end position="31"/>
    </location>
</feature>
<protein>
    <submittedName>
        <fullName evidence="3">Uncharacterized protein</fullName>
    </submittedName>
</protein>
<dbReference type="AlphaFoldDB" id="A0A4Q9ME51"/>
<reference evidence="3" key="1">
    <citation type="submission" date="2019-01" db="EMBL/GenBank/DDBJ databases">
        <title>Draft genome sequences of three monokaryotic isolates of the white-rot basidiomycete fungus Dichomitus squalens.</title>
        <authorList>
            <consortium name="DOE Joint Genome Institute"/>
            <person name="Lopez S.C."/>
            <person name="Andreopoulos B."/>
            <person name="Pangilinan J."/>
            <person name="Lipzen A."/>
            <person name="Riley R."/>
            <person name="Ahrendt S."/>
            <person name="Ng V."/>
            <person name="Barry K."/>
            <person name="Daum C."/>
            <person name="Grigoriev I.V."/>
            <person name="Hilden K.S."/>
            <person name="Makela M.R."/>
            <person name="de Vries R.P."/>
        </authorList>
    </citation>
    <scope>NUCLEOTIDE SEQUENCE [LARGE SCALE GENOMIC DNA]</scope>
    <source>
        <strain evidence="3">OM18370.1</strain>
    </source>
</reference>
<keyword evidence="2" id="KW-1133">Transmembrane helix</keyword>
<keyword evidence="2" id="KW-0472">Membrane</keyword>
<evidence type="ECO:0000256" key="1">
    <source>
        <dbReference type="SAM" id="MobiDB-lite"/>
    </source>
</evidence>
<accession>A0A4Q9ME51</accession>
<feature type="region of interest" description="Disordered" evidence="1">
    <location>
        <begin position="56"/>
        <end position="75"/>
    </location>
</feature>